<keyword evidence="2" id="KW-1185">Reference proteome</keyword>
<dbReference type="EMBL" id="CM037021">
    <property type="protein sequence ID" value="KAH7668497.1"/>
    <property type="molecule type" value="Genomic_DNA"/>
</dbReference>
<comment type="caution">
    <text evidence="1">The sequence shown here is derived from an EMBL/GenBank/DDBJ whole genome shotgun (WGS) entry which is preliminary data.</text>
</comment>
<proteinExistence type="predicted"/>
<gene>
    <name evidence="1" type="ORF">IHE45_11G014400</name>
</gene>
<dbReference type="Proteomes" id="UP000827976">
    <property type="component" value="Chromosome 11"/>
</dbReference>
<name>A0ACB7V507_DIOAL</name>
<evidence type="ECO:0000313" key="1">
    <source>
        <dbReference type="EMBL" id="KAH7668497.1"/>
    </source>
</evidence>
<evidence type="ECO:0000313" key="2">
    <source>
        <dbReference type="Proteomes" id="UP000827976"/>
    </source>
</evidence>
<protein>
    <submittedName>
        <fullName evidence="1">Uncharacterized protein</fullName>
    </submittedName>
</protein>
<accession>A0ACB7V507</accession>
<organism evidence="1 2">
    <name type="scientific">Dioscorea alata</name>
    <name type="common">Purple yam</name>
    <dbReference type="NCBI Taxonomy" id="55571"/>
    <lineage>
        <taxon>Eukaryota</taxon>
        <taxon>Viridiplantae</taxon>
        <taxon>Streptophyta</taxon>
        <taxon>Embryophyta</taxon>
        <taxon>Tracheophyta</taxon>
        <taxon>Spermatophyta</taxon>
        <taxon>Magnoliopsida</taxon>
        <taxon>Liliopsida</taxon>
        <taxon>Dioscoreales</taxon>
        <taxon>Dioscoreaceae</taxon>
        <taxon>Dioscorea</taxon>
    </lineage>
</organism>
<sequence length="257" mass="29724">MTMKFFNWMHRKLLHPSVVYSRVPQKQQPDVLNDVKESEADEAVLLSNVLDGILAIGTLGIDSNYNSFTQFEYNKKDKQDQEQEEEVKELVLPIVATKHATKLKENEKKRNAEMVVIFELKNNNDQNSHKEHITEPLLKEDMEKKESTRITLADLFAEADDLRAEKESLNSKEKSTKTKCIASKCKHNKKVEHEKRKEKPMQKINTTTSSTKQVQQLITKVLKKKVHPEMGMGGAMKEMEKISLVEERSMNKISKRD</sequence>
<reference evidence="2" key="1">
    <citation type="journal article" date="2022" name="Nat. Commun.">
        <title>Chromosome evolution and the genetic basis of agronomically important traits in greater yam.</title>
        <authorList>
            <person name="Bredeson J.V."/>
            <person name="Lyons J.B."/>
            <person name="Oniyinde I.O."/>
            <person name="Okereke N.R."/>
            <person name="Kolade O."/>
            <person name="Nnabue I."/>
            <person name="Nwadili C.O."/>
            <person name="Hribova E."/>
            <person name="Parker M."/>
            <person name="Nwogha J."/>
            <person name="Shu S."/>
            <person name="Carlson J."/>
            <person name="Kariba R."/>
            <person name="Muthemba S."/>
            <person name="Knop K."/>
            <person name="Barton G.J."/>
            <person name="Sherwood A.V."/>
            <person name="Lopez-Montes A."/>
            <person name="Asiedu R."/>
            <person name="Jamnadass R."/>
            <person name="Muchugi A."/>
            <person name="Goodstein D."/>
            <person name="Egesi C.N."/>
            <person name="Featherston J."/>
            <person name="Asfaw A."/>
            <person name="Simpson G.G."/>
            <person name="Dolezel J."/>
            <person name="Hendre P.S."/>
            <person name="Van Deynze A."/>
            <person name="Kumar P.L."/>
            <person name="Obidiegwu J.E."/>
            <person name="Bhattacharjee R."/>
            <person name="Rokhsar D.S."/>
        </authorList>
    </citation>
    <scope>NUCLEOTIDE SEQUENCE [LARGE SCALE GENOMIC DNA]</scope>
    <source>
        <strain evidence="2">cv. TDa95/00328</strain>
    </source>
</reference>